<evidence type="ECO:0000313" key="3">
    <source>
        <dbReference type="Proteomes" id="UP001060164"/>
    </source>
</evidence>
<dbReference type="InterPro" id="IPR022398">
    <property type="entry name" value="Peptidase_S8_His-AS"/>
</dbReference>
<feature type="domain" description="Peptidase S8/S53" evidence="1">
    <location>
        <begin position="61"/>
        <end position="185"/>
    </location>
</feature>
<evidence type="ECO:0000313" key="2">
    <source>
        <dbReference type="EMBL" id="UWP58635.1"/>
    </source>
</evidence>
<reference evidence="2" key="1">
    <citation type="journal article" date="2022" name="Cell">
        <title>Design, construction, and in vivo augmentation of a complex gut microbiome.</title>
        <authorList>
            <person name="Cheng A.G."/>
            <person name="Ho P.Y."/>
            <person name="Aranda-Diaz A."/>
            <person name="Jain S."/>
            <person name="Yu F.B."/>
            <person name="Meng X."/>
            <person name="Wang M."/>
            <person name="Iakiviak M."/>
            <person name="Nagashima K."/>
            <person name="Zhao A."/>
            <person name="Murugkar P."/>
            <person name="Patil A."/>
            <person name="Atabakhsh K."/>
            <person name="Weakley A."/>
            <person name="Yan J."/>
            <person name="Brumbaugh A.R."/>
            <person name="Higginbottom S."/>
            <person name="Dimas A."/>
            <person name="Shiver A.L."/>
            <person name="Deutschbauer A."/>
            <person name="Neff N."/>
            <person name="Sonnenburg J.L."/>
            <person name="Huang K.C."/>
            <person name="Fischbach M.A."/>
        </authorList>
    </citation>
    <scope>NUCLEOTIDE SEQUENCE</scope>
    <source>
        <strain evidence="2">DSM 19829</strain>
    </source>
</reference>
<dbReference type="Pfam" id="PF00082">
    <property type="entry name" value="Peptidase_S8"/>
    <property type="match status" value="1"/>
</dbReference>
<protein>
    <submittedName>
        <fullName evidence="2">S8 family serine peptidase</fullName>
    </submittedName>
</protein>
<proteinExistence type="predicted"/>
<dbReference type="Gene3D" id="3.40.50.200">
    <property type="entry name" value="Peptidase S8/S53 domain"/>
    <property type="match status" value="1"/>
</dbReference>
<dbReference type="InterPro" id="IPR000209">
    <property type="entry name" value="Peptidase_S8/S53_dom"/>
</dbReference>
<sequence length="276" mass="30477">MLYLYPAFLFHDGTTRIISIWDQTLQDDKTPQGFNFGSEFSREMINIALHSGEPMSVVTTFDDNGHGTAIASIIAGSRNEETSFSGVVPEAQLVVVKLKKAKQNLRKIMCVPDDVLCYQETDLMLGIRYVLNVAKTLGKPLVICIAISSAMTGHEAAGATSSYINNLGQMAQVNVSAAAGNEGNNRRHYYGNVTEAPFSEEFELKVSRKDPMFAFQIWPDLLARLSIQIISPNGESMPIVYPSLSGCVEHHFVLSTTTIWVNNILLEEENGTQIMH</sequence>
<gene>
    <name evidence="2" type="ORF">NQ502_14815</name>
</gene>
<dbReference type="Proteomes" id="UP001060164">
    <property type="component" value="Chromosome"/>
</dbReference>
<evidence type="ECO:0000259" key="1">
    <source>
        <dbReference type="Pfam" id="PF00082"/>
    </source>
</evidence>
<accession>A0ABY5VDR0</accession>
<dbReference type="RefSeq" id="WP_049898279.1">
    <property type="nucleotide sequence ID" value="NZ_CABLBR010000023.1"/>
</dbReference>
<organism evidence="2 3">
    <name type="scientific">Ruminococcus gauvreauii</name>
    <dbReference type="NCBI Taxonomy" id="438033"/>
    <lineage>
        <taxon>Bacteria</taxon>
        <taxon>Bacillati</taxon>
        <taxon>Bacillota</taxon>
        <taxon>Clostridia</taxon>
        <taxon>Eubacteriales</taxon>
        <taxon>Oscillospiraceae</taxon>
        <taxon>Ruminococcus</taxon>
    </lineage>
</organism>
<dbReference type="EMBL" id="CP102290">
    <property type="protein sequence ID" value="UWP58635.1"/>
    <property type="molecule type" value="Genomic_DNA"/>
</dbReference>
<dbReference type="SUPFAM" id="SSF52743">
    <property type="entry name" value="Subtilisin-like"/>
    <property type="match status" value="1"/>
</dbReference>
<keyword evidence="3" id="KW-1185">Reference proteome</keyword>
<dbReference type="PROSITE" id="PS00137">
    <property type="entry name" value="SUBTILASE_HIS"/>
    <property type="match status" value="1"/>
</dbReference>
<name>A0ABY5VDR0_9FIRM</name>
<dbReference type="InterPro" id="IPR036852">
    <property type="entry name" value="Peptidase_S8/S53_dom_sf"/>
</dbReference>